<comment type="caution">
    <text evidence="1">The sequence shown here is derived from an EMBL/GenBank/DDBJ whole genome shotgun (WGS) entry which is preliminary data.</text>
</comment>
<proteinExistence type="predicted"/>
<protein>
    <recommendedName>
        <fullName evidence="3">GxxExxY protein</fullName>
    </recommendedName>
</protein>
<dbReference type="RefSeq" id="WP_209460466.1">
    <property type="nucleotide sequence ID" value="NZ_JAGGKC010000027.1"/>
</dbReference>
<evidence type="ECO:0008006" key="3">
    <source>
        <dbReference type="Google" id="ProtNLM"/>
    </source>
</evidence>
<evidence type="ECO:0000313" key="2">
    <source>
        <dbReference type="Proteomes" id="UP001519271"/>
    </source>
</evidence>
<dbReference type="EMBL" id="JAGGKC010000027">
    <property type="protein sequence ID" value="MBP1920289.1"/>
    <property type="molecule type" value="Genomic_DNA"/>
</dbReference>
<accession>A0ABS4G6Y0</accession>
<name>A0ABS4G6Y0_9CLOT</name>
<organism evidence="1 2">
    <name type="scientific">Youngiibacter multivorans</name>
    <dbReference type="NCBI Taxonomy" id="937251"/>
    <lineage>
        <taxon>Bacteria</taxon>
        <taxon>Bacillati</taxon>
        <taxon>Bacillota</taxon>
        <taxon>Clostridia</taxon>
        <taxon>Eubacteriales</taxon>
        <taxon>Clostridiaceae</taxon>
        <taxon>Youngiibacter</taxon>
    </lineage>
</organism>
<gene>
    <name evidence="1" type="ORF">J2Z34_002800</name>
</gene>
<reference evidence="1 2" key="1">
    <citation type="submission" date="2021-03" db="EMBL/GenBank/DDBJ databases">
        <title>Genomic Encyclopedia of Type Strains, Phase IV (KMG-IV): sequencing the most valuable type-strain genomes for metagenomic binning, comparative biology and taxonomic classification.</title>
        <authorList>
            <person name="Goeker M."/>
        </authorList>
    </citation>
    <scope>NUCLEOTIDE SEQUENCE [LARGE SCALE GENOMIC DNA]</scope>
    <source>
        <strain evidence="1 2">DSM 6139</strain>
    </source>
</reference>
<dbReference type="Proteomes" id="UP001519271">
    <property type="component" value="Unassembled WGS sequence"/>
</dbReference>
<evidence type="ECO:0000313" key="1">
    <source>
        <dbReference type="EMBL" id="MBP1920289.1"/>
    </source>
</evidence>
<sequence length="210" mass="24650">MNSINLFSLTRIVNNNLFVKYEKKLSGRKCDLAIRDWERKSLVDFVEIMLNNGAQYRDLGKFYYSYEIPQIGKEFDLLRIDDNLVINIELKSQYVDEEKIKSQLISNRYYLSHLGKPLFQFAYISGDDKIYRLVDNSVTKDSIHSVIKLLGSMANCYNTDINSLFRVSDFLVSPLNTPTKFLSKEYFLTSQQQDFKKKSNRYLPILILTF</sequence>
<keyword evidence="2" id="KW-1185">Reference proteome</keyword>